<evidence type="ECO:0000256" key="1">
    <source>
        <dbReference type="ARBA" id="ARBA00000085"/>
    </source>
</evidence>
<dbReference type="SMART" id="SM00388">
    <property type="entry name" value="HisKA"/>
    <property type="match status" value="1"/>
</dbReference>
<dbReference type="Gene3D" id="2.10.70.100">
    <property type="match status" value="1"/>
</dbReference>
<dbReference type="PROSITE" id="PS50113">
    <property type="entry name" value="PAC"/>
    <property type="match status" value="4"/>
</dbReference>
<dbReference type="NCBIfam" id="TIGR00229">
    <property type="entry name" value="sensory_box"/>
    <property type="match status" value="6"/>
</dbReference>
<feature type="domain" description="PAC" evidence="9">
    <location>
        <begin position="372"/>
        <end position="425"/>
    </location>
</feature>
<dbReference type="Pfam" id="PF08447">
    <property type="entry name" value="PAS_3"/>
    <property type="match status" value="3"/>
</dbReference>
<dbReference type="CDD" id="cd00130">
    <property type="entry name" value="PAS"/>
    <property type="match status" value="6"/>
</dbReference>
<dbReference type="PANTHER" id="PTHR43304:SF1">
    <property type="entry name" value="PAC DOMAIN-CONTAINING PROTEIN"/>
    <property type="match status" value="1"/>
</dbReference>
<dbReference type="InterPro" id="IPR001610">
    <property type="entry name" value="PAC"/>
</dbReference>
<dbReference type="Gene3D" id="3.30.450.20">
    <property type="entry name" value="PAS domain"/>
    <property type="match status" value="6"/>
</dbReference>
<dbReference type="Proteomes" id="UP000613030">
    <property type="component" value="Unassembled WGS sequence"/>
</dbReference>
<dbReference type="InterPro" id="IPR003661">
    <property type="entry name" value="HisK_dim/P_dom"/>
</dbReference>
<dbReference type="Gene3D" id="1.10.287.130">
    <property type="match status" value="1"/>
</dbReference>
<evidence type="ECO:0000313" key="10">
    <source>
        <dbReference type="EMBL" id="MBL0744204.1"/>
    </source>
</evidence>
<dbReference type="InterPro" id="IPR003594">
    <property type="entry name" value="HATPase_dom"/>
</dbReference>
<dbReference type="InterPro" id="IPR013655">
    <property type="entry name" value="PAS_fold_3"/>
</dbReference>
<sequence length="1044" mass="119244">MAKKKGAQQKPGKALAKPKTSSAKKKAPALKGKKEADKALRESQKLLSFALNAARMGLWEWDLKTDVIHWSDDVHEIFALPPEAFDGSFETYVKYVHPDDRARLTATLDETLAQKKSYFIQHRILRKKEVRWVEAMGDVILDKKGKAVKLTGTVQEITTKKEVELEKEDWKVRYELVAASTGQVIYDYNTLTDTIVWSHNIKAVLGYSGQEVKDIGRWSSLIHPKDRPSALGALAKAESALKPFDLEYRFKTRKGDYVFVHDRGFFITDASGKVQRMLGAMEDVSDKVKTEERLLQSNRFKESLENAMPGVLYVYDFSTQRNVYVNRNLFSLLGYTPDDVNNMDGNALARMVHPDDLPLMPRWTTEALGEVKETEYRVQAKDGQWHWFMGRDTVFQQDKNGNVKQIIGIAQDITAKKANETLVKESEKSYRELFNLTGQVIYILTLDGFFIDVNEGACRMYGYEKEEFVGKTPAFLGAEGKNDMSELETIFRNANLGIPQAFDWWGRKKSGEAFLKEVRITKGSYFGKEVLIAIAWDITARKQAEEALRTSEQRFRNLIRNLNVGVLLQGPNAEIIVGNRASFEMLGISEDQLLGKTSFDPEWNVIHENGTDFPGETHPVPTAIKTRKPVRGVVMGVYHPTKQQRMWLYVNAEPILEHGELKEVVCTFTDITERKRVEEELKESEQRFRTLQQASFGGIGLHDKGIIIDCNQGLCDLTGYTREELIGFNGLLLVAPEWREETVAKIMSGFERPYDVEGIHKDGSRFSLEIQAKNIPYQGRSIRVTEFRDITDRKLAAEKILEQNARLVAITEDLKRKNEQLEEFTQIVSHNLRSPVGNILTLLSFFESSDKPSEREEYLTLLKESGTTTLRTLHELNEVLKIKQNKSLERQEIRFESVLQHVKSMLSAKIAETDASIESDFSESPVILYPNIYMESIFLNLLSNSLKYIQPNQKPLVRFKTYFQDGNTILTVSDNGLGINLERYGHQIFKLHKTFHRHPESRGIGLFMIKNQIEAMGGEISIQSQVNQGTTFFVNFNKYYFNGL</sequence>
<dbReference type="InterPro" id="IPR035965">
    <property type="entry name" value="PAS-like_dom_sf"/>
</dbReference>
<evidence type="ECO:0000259" key="8">
    <source>
        <dbReference type="PROSITE" id="PS50112"/>
    </source>
</evidence>
<dbReference type="PROSITE" id="PS50109">
    <property type="entry name" value="HIS_KIN"/>
    <property type="match status" value="1"/>
</dbReference>
<dbReference type="EMBL" id="JAERRB010000010">
    <property type="protein sequence ID" value="MBL0744204.1"/>
    <property type="molecule type" value="Genomic_DNA"/>
</dbReference>
<reference evidence="10 11" key="1">
    <citation type="submission" date="2021-01" db="EMBL/GenBank/DDBJ databases">
        <title>Chryseolinea sp. Jin1 Genome sequencing and assembly.</title>
        <authorList>
            <person name="Kim I."/>
        </authorList>
    </citation>
    <scope>NUCLEOTIDE SEQUENCE [LARGE SCALE GENOMIC DNA]</scope>
    <source>
        <strain evidence="10 11">Jin1</strain>
    </source>
</reference>
<evidence type="ECO:0000313" key="11">
    <source>
        <dbReference type="Proteomes" id="UP000613030"/>
    </source>
</evidence>
<feature type="domain" description="PAS" evidence="8">
    <location>
        <begin position="551"/>
        <end position="599"/>
    </location>
</feature>
<dbReference type="SUPFAM" id="SSF47384">
    <property type="entry name" value="Homodimeric domain of signal transducing histidine kinase"/>
    <property type="match status" value="1"/>
</dbReference>
<keyword evidence="4" id="KW-0808">Transferase</keyword>
<gene>
    <name evidence="10" type="ORF">JI741_23435</name>
</gene>
<dbReference type="EC" id="2.7.13.3" evidence="2"/>
<comment type="caution">
    <text evidence="10">The sequence shown here is derived from an EMBL/GenBank/DDBJ whole genome shotgun (WGS) entry which is preliminary data.</text>
</comment>
<evidence type="ECO:0000259" key="9">
    <source>
        <dbReference type="PROSITE" id="PS50113"/>
    </source>
</evidence>
<accession>A0ABS1KXT3</accession>
<feature type="domain" description="PAC" evidence="9">
    <location>
        <begin position="631"/>
        <end position="683"/>
    </location>
</feature>
<feature type="domain" description="PAS" evidence="8">
    <location>
        <begin position="684"/>
        <end position="753"/>
    </location>
</feature>
<keyword evidence="3" id="KW-0597">Phosphoprotein</keyword>
<comment type="catalytic activity">
    <reaction evidence="1">
        <text>ATP + protein L-histidine = ADP + protein N-phospho-L-histidine.</text>
        <dbReference type="EC" id="2.7.13.3"/>
    </reaction>
</comment>
<feature type="domain" description="PAS" evidence="8">
    <location>
        <begin position="426"/>
        <end position="472"/>
    </location>
</feature>
<feature type="region of interest" description="Disordered" evidence="6">
    <location>
        <begin position="1"/>
        <end position="36"/>
    </location>
</feature>
<evidence type="ECO:0000256" key="4">
    <source>
        <dbReference type="ARBA" id="ARBA00022679"/>
    </source>
</evidence>
<evidence type="ECO:0000256" key="3">
    <source>
        <dbReference type="ARBA" id="ARBA00022553"/>
    </source>
</evidence>
<dbReference type="InterPro" id="IPR013656">
    <property type="entry name" value="PAS_4"/>
</dbReference>
<keyword evidence="11" id="KW-1185">Reference proteome</keyword>
<dbReference type="Pfam" id="PF13426">
    <property type="entry name" value="PAS_9"/>
    <property type="match status" value="2"/>
</dbReference>
<proteinExistence type="predicted"/>
<dbReference type="CDD" id="cd00082">
    <property type="entry name" value="HisKA"/>
    <property type="match status" value="1"/>
</dbReference>
<feature type="compositionally biased region" description="Low complexity" evidence="6">
    <location>
        <begin position="8"/>
        <end position="21"/>
    </location>
</feature>
<dbReference type="RefSeq" id="WP_202013862.1">
    <property type="nucleotide sequence ID" value="NZ_JAERRB010000010.1"/>
</dbReference>
<dbReference type="InterPro" id="IPR052162">
    <property type="entry name" value="Sensor_kinase/Photoreceptor"/>
</dbReference>
<dbReference type="InterPro" id="IPR000700">
    <property type="entry name" value="PAS-assoc_C"/>
</dbReference>
<dbReference type="SMART" id="SM00091">
    <property type="entry name" value="PAS"/>
    <property type="match status" value="6"/>
</dbReference>
<organism evidence="10 11">
    <name type="scientific">Chryseolinea lacunae</name>
    <dbReference type="NCBI Taxonomy" id="2801331"/>
    <lineage>
        <taxon>Bacteria</taxon>
        <taxon>Pseudomonadati</taxon>
        <taxon>Bacteroidota</taxon>
        <taxon>Cytophagia</taxon>
        <taxon>Cytophagales</taxon>
        <taxon>Fulvivirgaceae</taxon>
        <taxon>Chryseolinea</taxon>
    </lineage>
</organism>
<dbReference type="InterPro" id="IPR036890">
    <property type="entry name" value="HATPase_C_sf"/>
</dbReference>
<dbReference type="InterPro" id="IPR036097">
    <property type="entry name" value="HisK_dim/P_sf"/>
</dbReference>
<feature type="domain" description="PAS" evidence="8">
    <location>
        <begin position="296"/>
        <end position="356"/>
    </location>
</feature>
<dbReference type="Gene3D" id="3.30.565.10">
    <property type="entry name" value="Histidine kinase-like ATPase, C-terminal domain"/>
    <property type="match status" value="1"/>
</dbReference>
<feature type="domain" description="Histidine kinase" evidence="7">
    <location>
        <begin position="827"/>
        <end position="1040"/>
    </location>
</feature>
<dbReference type="SMART" id="SM00086">
    <property type="entry name" value="PAC"/>
    <property type="match status" value="5"/>
</dbReference>
<dbReference type="InterPro" id="IPR000014">
    <property type="entry name" value="PAS"/>
</dbReference>
<protein>
    <recommendedName>
        <fullName evidence="2">histidine kinase</fullName>
        <ecNumber evidence="2">2.7.13.3</ecNumber>
    </recommendedName>
</protein>
<feature type="domain" description="PAC" evidence="9">
    <location>
        <begin position="114"/>
        <end position="169"/>
    </location>
</feature>
<evidence type="ECO:0000256" key="6">
    <source>
        <dbReference type="SAM" id="MobiDB-lite"/>
    </source>
</evidence>
<evidence type="ECO:0000256" key="2">
    <source>
        <dbReference type="ARBA" id="ARBA00012438"/>
    </source>
</evidence>
<name>A0ABS1KXT3_9BACT</name>
<dbReference type="InterPro" id="IPR004358">
    <property type="entry name" value="Sig_transdc_His_kin-like_C"/>
</dbReference>
<evidence type="ECO:0000259" key="7">
    <source>
        <dbReference type="PROSITE" id="PS50109"/>
    </source>
</evidence>
<evidence type="ECO:0000256" key="5">
    <source>
        <dbReference type="ARBA" id="ARBA00022777"/>
    </source>
</evidence>
<dbReference type="SUPFAM" id="SSF55785">
    <property type="entry name" value="PYP-like sensor domain (PAS domain)"/>
    <property type="match status" value="6"/>
</dbReference>
<dbReference type="PRINTS" id="PR00344">
    <property type="entry name" value="BCTRLSENSOR"/>
</dbReference>
<dbReference type="PANTHER" id="PTHR43304">
    <property type="entry name" value="PHYTOCHROME-LIKE PROTEIN CPH1"/>
    <property type="match status" value="1"/>
</dbReference>
<keyword evidence="5" id="KW-0418">Kinase</keyword>
<dbReference type="Pfam" id="PF02518">
    <property type="entry name" value="HATPase_c"/>
    <property type="match status" value="1"/>
</dbReference>
<dbReference type="PROSITE" id="PS50112">
    <property type="entry name" value="PAS"/>
    <property type="match status" value="5"/>
</dbReference>
<dbReference type="Pfam" id="PF08448">
    <property type="entry name" value="PAS_4"/>
    <property type="match status" value="1"/>
</dbReference>
<dbReference type="InterPro" id="IPR005467">
    <property type="entry name" value="His_kinase_dom"/>
</dbReference>
<feature type="domain" description="PAC" evidence="9">
    <location>
        <begin position="244"/>
        <end position="296"/>
    </location>
</feature>
<feature type="domain" description="PAS" evidence="8">
    <location>
        <begin position="43"/>
        <end position="115"/>
    </location>
</feature>
<dbReference type="SMART" id="SM00387">
    <property type="entry name" value="HATPase_c"/>
    <property type="match status" value="1"/>
</dbReference>
<dbReference type="SUPFAM" id="SSF55874">
    <property type="entry name" value="ATPase domain of HSP90 chaperone/DNA topoisomerase II/histidine kinase"/>
    <property type="match status" value="1"/>
</dbReference>